<evidence type="ECO:0000256" key="1">
    <source>
        <dbReference type="ARBA" id="ARBA00010820"/>
    </source>
</evidence>
<dbReference type="InterPro" id="IPR007592">
    <property type="entry name" value="GEBP"/>
</dbReference>
<dbReference type="OrthoDB" id="1093161at2759"/>
<feature type="region of interest" description="Disordered" evidence="2">
    <location>
        <begin position="1"/>
        <end position="51"/>
    </location>
</feature>
<evidence type="ECO:0000256" key="2">
    <source>
        <dbReference type="SAM" id="MobiDB-lite"/>
    </source>
</evidence>
<organism evidence="4 5">
    <name type="scientific">Jatropha curcas</name>
    <name type="common">Barbados nut</name>
    <dbReference type="NCBI Taxonomy" id="180498"/>
    <lineage>
        <taxon>Eukaryota</taxon>
        <taxon>Viridiplantae</taxon>
        <taxon>Streptophyta</taxon>
        <taxon>Embryophyta</taxon>
        <taxon>Tracheophyta</taxon>
        <taxon>Spermatophyta</taxon>
        <taxon>Magnoliopsida</taxon>
        <taxon>eudicotyledons</taxon>
        <taxon>Gunneridae</taxon>
        <taxon>Pentapetalae</taxon>
        <taxon>rosids</taxon>
        <taxon>fabids</taxon>
        <taxon>Malpighiales</taxon>
        <taxon>Euphorbiaceae</taxon>
        <taxon>Crotonoideae</taxon>
        <taxon>Jatropheae</taxon>
        <taxon>Jatropha</taxon>
    </lineage>
</organism>
<gene>
    <name evidence="4" type="ORF">JCGZ_10783</name>
</gene>
<protein>
    <recommendedName>
        <fullName evidence="3">Glabrous enhancer-binding protein-like DBD domain-containing protein</fullName>
    </recommendedName>
</protein>
<evidence type="ECO:0000259" key="3">
    <source>
        <dbReference type="Pfam" id="PF04504"/>
    </source>
</evidence>
<dbReference type="InterPro" id="IPR053932">
    <property type="entry name" value="GeBP-like_DBD"/>
</dbReference>
<dbReference type="EMBL" id="KK914200">
    <property type="protein sequence ID" value="KDP47056.1"/>
    <property type="molecule type" value="Genomic_DNA"/>
</dbReference>
<sequence length="242" mass="27518">MSTSTARYVTDSQSDQSEENIQKYTRNKREAQEDMTASSKPKKKPTKNPDADDADCVFELTIKKPKQWSQTWSKMDELILLEGMIEFNIKSTDSNNVDRLLDYMKTHSDSTACVKKSELIDKIKGLKQKYVKNLGKGLKASLTDEHEIKLFDKSSKIWVLASTCAATIKEKIPKLGVCPRCSTEMEDEESPEFALWCSYTHPQLYSNLRHSEIADMAALYSRVFLAQVEAEGELEQLRGGRT</sequence>
<comment type="similarity">
    <text evidence="1">Belongs to the GeBP family.</text>
</comment>
<evidence type="ECO:0000313" key="4">
    <source>
        <dbReference type="EMBL" id="KDP47056.1"/>
    </source>
</evidence>
<reference evidence="4 5" key="1">
    <citation type="journal article" date="2014" name="PLoS ONE">
        <title>Global Analysis of Gene Expression Profiles in Physic Nut (Jatropha curcas L.) Seedlings Exposed to Salt Stress.</title>
        <authorList>
            <person name="Zhang L."/>
            <person name="Zhang C."/>
            <person name="Wu P."/>
            <person name="Chen Y."/>
            <person name="Li M."/>
            <person name="Jiang H."/>
            <person name="Wu G."/>
        </authorList>
    </citation>
    <scope>NUCLEOTIDE SEQUENCE [LARGE SCALE GENOMIC DNA]</scope>
    <source>
        <strain evidence="5">cv. GZQX0401</strain>
        <tissue evidence="4">Young leaves</tissue>
    </source>
</reference>
<dbReference type="PANTHER" id="PTHR31662:SF33">
    <property type="entry name" value="DNA-BINDING STOREKEEPER PROTEIN TRANSCRIPTIONAL REGULATOR-LIKE PROTEIN"/>
    <property type="match status" value="1"/>
</dbReference>
<accession>A0A067LF00</accession>
<feature type="domain" description="Glabrous enhancer-binding protein-like DBD" evidence="3">
    <location>
        <begin position="70"/>
        <end position="158"/>
    </location>
</feature>
<dbReference type="PANTHER" id="PTHR31662">
    <property type="entry name" value="BNAANNG10740D PROTEIN-RELATED"/>
    <property type="match status" value="1"/>
</dbReference>
<evidence type="ECO:0000313" key="5">
    <source>
        <dbReference type="Proteomes" id="UP000027138"/>
    </source>
</evidence>
<feature type="compositionally biased region" description="Polar residues" evidence="2">
    <location>
        <begin position="1"/>
        <end position="15"/>
    </location>
</feature>
<name>A0A067LF00_JATCU</name>
<dbReference type="Pfam" id="PF04504">
    <property type="entry name" value="GeBP-like_DBD"/>
    <property type="match status" value="1"/>
</dbReference>
<dbReference type="Proteomes" id="UP000027138">
    <property type="component" value="Unassembled WGS sequence"/>
</dbReference>
<dbReference type="AlphaFoldDB" id="A0A067LF00"/>
<proteinExistence type="inferred from homology"/>
<dbReference type="STRING" id="180498.A0A067LF00"/>
<dbReference type="GO" id="GO:0006355">
    <property type="term" value="P:regulation of DNA-templated transcription"/>
    <property type="evidence" value="ECO:0007669"/>
    <property type="project" value="InterPro"/>
</dbReference>
<dbReference type="GO" id="GO:0005634">
    <property type="term" value="C:nucleus"/>
    <property type="evidence" value="ECO:0007669"/>
    <property type="project" value="TreeGrafter"/>
</dbReference>
<keyword evidence="5" id="KW-1185">Reference proteome</keyword>